<proteinExistence type="predicted"/>
<accession>A0A0L8HYB3</accession>
<evidence type="ECO:0000313" key="1">
    <source>
        <dbReference type="EMBL" id="KOF94171.1"/>
    </source>
</evidence>
<reference evidence="1" key="1">
    <citation type="submission" date="2015-07" db="EMBL/GenBank/DDBJ databases">
        <title>MeaNS - Measles Nucleotide Surveillance Program.</title>
        <authorList>
            <person name="Tran T."/>
            <person name="Druce J."/>
        </authorList>
    </citation>
    <scope>NUCLEOTIDE SEQUENCE</scope>
    <source>
        <strain evidence="1">UCB-OBI-ISO-001</strain>
        <tissue evidence="1">Gonad</tissue>
    </source>
</reference>
<dbReference type="EMBL" id="KQ417023">
    <property type="protein sequence ID" value="KOF94171.1"/>
    <property type="molecule type" value="Genomic_DNA"/>
</dbReference>
<dbReference type="AlphaFoldDB" id="A0A0L8HYB3"/>
<protein>
    <submittedName>
        <fullName evidence="1">Uncharacterized protein</fullName>
    </submittedName>
</protein>
<name>A0A0L8HYB3_OCTBM</name>
<gene>
    <name evidence="1" type="ORF">OCBIM_22002651mg</name>
</gene>
<organism evidence="1">
    <name type="scientific">Octopus bimaculoides</name>
    <name type="common">California two-spotted octopus</name>
    <dbReference type="NCBI Taxonomy" id="37653"/>
    <lineage>
        <taxon>Eukaryota</taxon>
        <taxon>Metazoa</taxon>
        <taxon>Spiralia</taxon>
        <taxon>Lophotrochozoa</taxon>
        <taxon>Mollusca</taxon>
        <taxon>Cephalopoda</taxon>
        <taxon>Coleoidea</taxon>
        <taxon>Octopodiformes</taxon>
        <taxon>Octopoda</taxon>
        <taxon>Incirrata</taxon>
        <taxon>Octopodidae</taxon>
        <taxon>Octopus</taxon>
    </lineage>
</organism>
<sequence>MRNMVGKKKCCTLVLEKKILEKPYCKKMEMIRKIVEERSNNTDSLKSMGDLLK</sequence>